<organism evidence="7 8">
    <name type="scientific">Azospirillum oleiclasticum</name>
    <dbReference type="NCBI Taxonomy" id="2735135"/>
    <lineage>
        <taxon>Bacteria</taxon>
        <taxon>Pseudomonadati</taxon>
        <taxon>Pseudomonadota</taxon>
        <taxon>Alphaproteobacteria</taxon>
        <taxon>Rhodospirillales</taxon>
        <taxon>Azospirillaceae</taxon>
        <taxon>Azospirillum</taxon>
    </lineage>
</organism>
<sequence>MIGGVSSDLPGTLVAQVRHNVYDTATGRRLLIPQGARLVGRYDSRVTPGRERVEVAWTRLVFPDASTLELGGMPGADQGGYGGLSDRVNNHVGRVIGNVLLLSVFSAGGAAVPSADARRQHLRQPADRGGGARPAAGPARQRVRPPRPGVPASAR</sequence>
<name>A0ABX2TJL1_9PROT</name>
<evidence type="ECO:0000313" key="8">
    <source>
        <dbReference type="Proteomes" id="UP000584642"/>
    </source>
</evidence>
<dbReference type="InterPro" id="IPR042217">
    <property type="entry name" value="T4SS_VirB10/TrbI"/>
</dbReference>
<evidence type="ECO:0000313" key="7">
    <source>
        <dbReference type="EMBL" id="NYZ23269.1"/>
    </source>
</evidence>
<dbReference type="Gene3D" id="2.40.128.260">
    <property type="entry name" value="Type IV secretion system, VirB10/TraB/TrbI"/>
    <property type="match status" value="1"/>
</dbReference>
<evidence type="ECO:0000256" key="5">
    <source>
        <dbReference type="ARBA" id="ARBA00023136"/>
    </source>
</evidence>
<dbReference type="EMBL" id="JABFDB010000025">
    <property type="protein sequence ID" value="NYZ23269.1"/>
    <property type="molecule type" value="Genomic_DNA"/>
</dbReference>
<gene>
    <name evidence="7" type="ORF">HND93_26485</name>
</gene>
<evidence type="ECO:0000256" key="6">
    <source>
        <dbReference type="SAM" id="MobiDB-lite"/>
    </source>
</evidence>
<comment type="caution">
    <text evidence="7">The sequence shown here is derived from an EMBL/GenBank/DDBJ whole genome shotgun (WGS) entry which is preliminary data.</text>
</comment>
<feature type="region of interest" description="Disordered" evidence="6">
    <location>
        <begin position="113"/>
        <end position="155"/>
    </location>
</feature>
<evidence type="ECO:0000256" key="1">
    <source>
        <dbReference type="ARBA" id="ARBA00004167"/>
    </source>
</evidence>
<dbReference type="InterPro" id="IPR005498">
    <property type="entry name" value="T4SS_VirB10/TraB/TrbI"/>
</dbReference>
<keyword evidence="8" id="KW-1185">Reference proteome</keyword>
<dbReference type="Proteomes" id="UP000584642">
    <property type="component" value="Unassembled WGS sequence"/>
</dbReference>
<keyword evidence="4" id="KW-1133">Transmembrane helix</keyword>
<evidence type="ECO:0000256" key="4">
    <source>
        <dbReference type="ARBA" id="ARBA00022989"/>
    </source>
</evidence>
<comment type="subcellular location">
    <subcellularLocation>
        <location evidence="1">Membrane</location>
        <topology evidence="1">Single-pass membrane protein</topology>
    </subcellularLocation>
</comment>
<evidence type="ECO:0000256" key="2">
    <source>
        <dbReference type="ARBA" id="ARBA00010265"/>
    </source>
</evidence>
<evidence type="ECO:0000256" key="3">
    <source>
        <dbReference type="ARBA" id="ARBA00022692"/>
    </source>
</evidence>
<protein>
    <submittedName>
        <fullName evidence="7">TrbI/VirB10 family protein</fullName>
    </submittedName>
</protein>
<proteinExistence type="inferred from homology"/>
<keyword evidence="5" id="KW-0472">Membrane</keyword>
<dbReference type="CDD" id="cd16429">
    <property type="entry name" value="VirB10"/>
    <property type="match status" value="1"/>
</dbReference>
<comment type="similarity">
    <text evidence="2">Belongs to the TrbI/VirB10 family.</text>
</comment>
<keyword evidence="3" id="KW-0812">Transmembrane</keyword>
<accession>A0ABX2TJL1</accession>
<dbReference type="Pfam" id="PF03743">
    <property type="entry name" value="TrbI"/>
    <property type="match status" value="1"/>
</dbReference>
<reference evidence="7 8" key="1">
    <citation type="submission" date="2020-05" db="EMBL/GenBank/DDBJ databases">
        <title>Azospirillum oleiclasticum sp. nov, a nitrogen-fixing and heavy crude oil-emulsifying bacterium isolated from the crude oil of Yumen Oilfield.</title>
        <authorList>
            <person name="Wu D."/>
            <person name="Cai M."/>
            <person name="Zhang X."/>
        </authorList>
    </citation>
    <scope>NUCLEOTIDE SEQUENCE [LARGE SCALE GENOMIC DNA]</scope>
    <source>
        <strain evidence="7 8">ROY-1-1-2</strain>
    </source>
</reference>